<proteinExistence type="inferred from homology"/>
<evidence type="ECO:0000313" key="5">
    <source>
        <dbReference type="Proteomes" id="UP000468650"/>
    </source>
</evidence>
<accession>A0A6N6RJC9</accession>
<evidence type="ECO:0000256" key="1">
    <source>
        <dbReference type="ARBA" id="ARBA00022723"/>
    </source>
</evidence>
<dbReference type="OrthoDB" id="931936at2"/>
<keyword evidence="5" id="KW-1185">Reference proteome</keyword>
<protein>
    <submittedName>
        <fullName evidence="4">Formimidoylglutamase</fullName>
    </submittedName>
</protein>
<dbReference type="AlphaFoldDB" id="A0A6N6RJC9"/>
<dbReference type="GO" id="GO:0033389">
    <property type="term" value="P:putrescine biosynthetic process from arginine, via agmatine"/>
    <property type="evidence" value="ECO:0007669"/>
    <property type="project" value="TreeGrafter"/>
</dbReference>
<keyword evidence="1" id="KW-0479">Metal-binding</keyword>
<dbReference type="Gene3D" id="3.40.800.10">
    <property type="entry name" value="Ureohydrolase domain"/>
    <property type="match status" value="1"/>
</dbReference>
<comment type="caution">
    <text evidence="4">The sequence shown here is derived from an EMBL/GenBank/DDBJ whole genome shotgun (WGS) entry which is preliminary data.</text>
</comment>
<dbReference type="InterPro" id="IPR006035">
    <property type="entry name" value="Ureohydrolase"/>
</dbReference>
<gene>
    <name evidence="4" type="ORF">F8C67_05840</name>
</gene>
<comment type="similarity">
    <text evidence="3">Belongs to the arginase family.</text>
</comment>
<evidence type="ECO:0000313" key="4">
    <source>
        <dbReference type="EMBL" id="KAB2813681.1"/>
    </source>
</evidence>
<keyword evidence="2" id="KW-0378">Hydrolase</keyword>
<dbReference type="InterPro" id="IPR023696">
    <property type="entry name" value="Ureohydrolase_dom_sf"/>
</dbReference>
<dbReference type="GO" id="GO:0008783">
    <property type="term" value="F:agmatinase activity"/>
    <property type="evidence" value="ECO:0007669"/>
    <property type="project" value="TreeGrafter"/>
</dbReference>
<name>A0A6N6RJC9_9FLAO</name>
<dbReference type="CDD" id="cd09988">
    <property type="entry name" value="Formimidoylglutamase"/>
    <property type="match status" value="1"/>
</dbReference>
<dbReference type="SUPFAM" id="SSF52768">
    <property type="entry name" value="Arginase/deacetylase"/>
    <property type="match status" value="1"/>
</dbReference>
<dbReference type="PANTHER" id="PTHR11358">
    <property type="entry name" value="ARGINASE/AGMATINASE"/>
    <property type="match status" value="1"/>
</dbReference>
<dbReference type="PROSITE" id="PS51409">
    <property type="entry name" value="ARGINASE_2"/>
    <property type="match status" value="1"/>
</dbReference>
<dbReference type="EMBL" id="WBVO01000003">
    <property type="protein sequence ID" value="KAB2813681.1"/>
    <property type="molecule type" value="Genomic_DNA"/>
</dbReference>
<organism evidence="4 5">
    <name type="scientific">Phaeocystidibacter luteus</name>
    <dbReference type="NCBI Taxonomy" id="911197"/>
    <lineage>
        <taxon>Bacteria</taxon>
        <taxon>Pseudomonadati</taxon>
        <taxon>Bacteroidota</taxon>
        <taxon>Flavobacteriia</taxon>
        <taxon>Flavobacteriales</taxon>
        <taxon>Phaeocystidibacteraceae</taxon>
        <taxon>Phaeocystidibacter</taxon>
    </lineage>
</organism>
<dbReference type="Pfam" id="PF00491">
    <property type="entry name" value="Arginase"/>
    <property type="match status" value="1"/>
</dbReference>
<sequence length="387" mass="43852">MLTDILSPVPGHILSAAEDLHPGTLGRKLQIHAEVSGLPDLEQVKIGIIGVQEDRGSHFNRGSADGPDKVRQYLYQLMLGHWGFEIADLGNIYKGETLEDSIAGLRIVVEELRKQDVIPLVIGGSQDLTYAMYRAYDKLEQTVNLVSIDSRFDLGQHQDGFGSHNYLSHIVLNKPYNLFNFSNLGYQSYFIPPEEIDLMERMHFETHRIGKLRADMSEVEPVVRDADMVTFDMSAVRQGDSPAHGMPSPNGFSGEEACAISRYVGLSDKVSCFGIFEFNPALDFQGMSAHLMAQMAWYFIEGVQQRRGDYPFASKKDYTKFTVLIDEGELELIFYKSPLSERWWIEVPIRQAQHMRHALIPCNAKDYEAAMEGEIPDRWWKAQQKGL</sequence>
<reference evidence="4 5" key="1">
    <citation type="submission" date="2019-09" db="EMBL/GenBank/DDBJ databases">
        <title>Genomes of family Cryomorphaceae.</title>
        <authorList>
            <person name="Bowman J.P."/>
        </authorList>
    </citation>
    <scope>NUCLEOTIDE SEQUENCE [LARGE SCALE GENOMIC DNA]</scope>
    <source>
        <strain evidence="4 5">LMG 25704</strain>
    </source>
</reference>
<dbReference type="Proteomes" id="UP000468650">
    <property type="component" value="Unassembled WGS sequence"/>
</dbReference>
<evidence type="ECO:0000256" key="2">
    <source>
        <dbReference type="ARBA" id="ARBA00022801"/>
    </source>
</evidence>
<evidence type="ECO:0000256" key="3">
    <source>
        <dbReference type="PROSITE-ProRule" id="PRU00742"/>
    </source>
</evidence>
<dbReference type="PANTHER" id="PTHR11358:SF26">
    <property type="entry name" value="GUANIDINO ACID HYDROLASE, MITOCHONDRIAL"/>
    <property type="match status" value="1"/>
</dbReference>
<dbReference type="RefSeq" id="WP_151666883.1">
    <property type="nucleotide sequence ID" value="NZ_WBVO01000003.1"/>
</dbReference>
<dbReference type="GO" id="GO:0046872">
    <property type="term" value="F:metal ion binding"/>
    <property type="evidence" value="ECO:0007669"/>
    <property type="project" value="UniProtKB-KW"/>
</dbReference>